<dbReference type="InterPro" id="IPR001650">
    <property type="entry name" value="Helicase_C-like"/>
</dbReference>
<protein>
    <submittedName>
        <fullName evidence="14">Uncharacterized protein</fullName>
    </submittedName>
</protein>
<dbReference type="OrthoDB" id="6513042at2759"/>
<dbReference type="Gene3D" id="3.40.50.300">
    <property type="entry name" value="P-loop containing nucleotide triphosphate hydrolases"/>
    <property type="match status" value="2"/>
</dbReference>
<evidence type="ECO:0000256" key="3">
    <source>
        <dbReference type="ARBA" id="ARBA00022741"/>
    </source>
</evidence>
<feature type="domain" description="Helicase ATP-binding" evidence="12">
    <location>
        <begin position="139"/>
        <end position="307"/>
    </location>
</feature>
<reference evidence="15" key="1">
    <citation type="journal article" date="2016" name="Nat. Biotechnol.">
        <title>Sequencing wild and cultivated cassava and related species reveals extensive interspecific hybridization and genetic diversity.</title>
        <authorList>
            <person name="Bredeson J.V."/>
            <person name="Lyons J.B."/>
            <person name="Prochnik S.E."/>
            <person name="Wu G.A."/>
            <person name="Ha C.M."/>
            <person name="Edsinger-Gonzales E."/>
            <person name="Grimwood J."/>
            <person name="Schmutz J."/>
            <person name="Rabbi I.Y."/>
            <person name="Egesi C."/>
            <person name="Nauluvula P."/>
            <person name="Lebot V."/>
            <person name="Ndunguru J."/>
            <person name="Mkamilo G."/>
            <person name="Bart R.S."/>
            <person name="Setter T.L."/>
            <person name="Gleadow R.M."/>
            <person name="Kulakow P."/>
            <person name="Ferguson M.E."/>
            <person name="Rounsley S."/>
            <person name="Rokhsar D.S."/>
        </authorList>
    </citation>
    <scope>NUCLEOTIDE SEQUENCE [LARGE SCALE GENOMIC DNA]</scope>
    <source>
        <strain evidence="15">cv. AM560-2</strain>
    </source>
</reference>
<dbReference type="InterPro" id="IPR014001">
    <property type="entry name" value="Helicase_ATP-bd"/>
</dbReference>
<organism evidence="14 15">
    <name type="scientific">Manihot esculenta</name>
    <name type="common">Cassava</name>
    <name type="synonym">Jatropha manihot</name>
    <dbReference type="NCBI Taxonomy" id="3983"/>
    <lineage>
        <taxon>Eukaryota</taxon>
        <taxon>Viridiplantae</taxon>
        <taxon>Streptophyta</taxon>
        <taxon>Embryophyta</taxon>
        <taxon>Tracheophyta</taxon>
        <taxon>Spermatophyta</taxon>
        <taxon>Magnoliopsida</taxon>
        <taxon>eudicotyledons</taxon>
        <taxon>Gunneridae</taxon>
        <taxon>Pentapetalae</taxon>
        <taxon>rosids</taxon>
        <taxon>fabids</taxon>
        <taxon>Malpighiales</taxon>
        <taxon>Euphorbiaceae</taxon>
        <taxon>Crotonoideae</taxon>
        <taxon>Manihoteae</taxon>
        <taxon>Manihot</taxon>
    </lineage>
</organism>
<dbReference type="SUPFAM" id="SSF52540">
    <property type="entry name" value="P-loop containing nucleoside triphosphate hydrolases"/>
    <property type="match status" value="1"/>
</dbReference>
<evidence type="ECO:0000313" key="14">
    <source>
        <dbReference type="EMBL" id="OAY23741.1"/>
    </source>
</evidence>
<feature type="region of interest" description="Disordered" evidence="11">
    <location>
        <begin position="1104"/>
        <end position="1123"/>
    </location>
</feature>
<proteinExistence type="inferred from homology"/>
<dbReference type="PROSITE" id="PS51192">
    <property type="entry name" value="HELICASE_ATP_BIND_1"/>
    <property type="match status" value="1"/>
</dbReference>
<dbReference type="GO" id="GO:0016787">
    <property type="term" value="F:hydrolase activity"/>
    <property type="evidence" value="ECO:0007669"/>
    <property type="project" value="UniProtKB-KW"/>
</dbReference>
<feature type="compositionally biased region" description="Basic and acidic residues" evidence="11">
    <location>
        <begin position="1104"/>
        <end position="1120"/>
    </location>
</feature>
<dbReference type="GO" id="GO:0005524">
    <property type="term" value="F:ATP binding"/>
    <property type="evidence" value="ECO:0007669"/>
    <property type="project" value="UniProtKB-KW"/>
</dbReference>
<feature type="region of interest" description="Disordered" evidence="11">
    <location>
        <begin position="1252"/>
        <end position="1275"/>
    </location>
</feature>
<dbReference type="SMART" id="SM00487">
    <property type="entry name" value="DEXDc"/>
    <property type="match status" value="1"/>
</dbReference>
<keyword evidence="15" id="KW-1185">Reference proteome</keyword>
<dbReference type="Gramene" id="Manes.18G103400.4.v8.1">
    <property type="protein sequence ID" value="Manes.18G103400.4.v8.1.CDS"/>
    <property type="gene ID" value="Manes.18G103400.v8.1"/>
</dbReference>
<dbReference type="InterPro" id="IPR027417">
    <property type="entry name" value="P-loop_NTPase"/>
</dbReference>
<evidence type="ECO:0000256" key="8">
    <source>
        <dbReference type="ARBA" id="ARBA00023125"/>
    </source>
</evidence>
<dbReference type="Proteomes" id="UP000091857">
    <property type="component" value="Chromosome 18"/>
</dbReference>
<dbReference type="InterPro" id="IPR011545">
    <property type="entry name" value="DEAD/DEAH_box_helicase_dom"/>
</dbReference>
<dbReference type="CDD" id="cd18801">
    <property type="entry name" value="SF2_C_FANCM_Hef"/>
    <property type="match status" value="1"/>
</dbReference>
<keyword evidence="4" id="KW-0227">DNA damage</keyword>
<feature type="domain" description="Helicase C-terminal" evidence="13">
    <location>
        <begin position="465"/>
        <end position="636"/>
    </location>
</feature>
<gene>
    <name evidence="14" type="ORF">MANES_18G103400v8</name>
</gene>
<dbReference type="CDD" id="cd12091">
    <property type="entry name" value="FANCM_ID"/>
    <property type="match status" value="1"/>
</dbReference>
<dbReference type="PANTHER" id="PTHR14025">
    <property type="entry name" value="FANCONI ANEMIA GROUP M FANCM FAMILY MEMBER"/>
    <property type="match status" value="1"/>
</dbReference>
<dbReference type="Pfam" id="PF00271">
    <property type="entry name" value="Helicase_C"/>
    <property type="match status" value="1"/>
</dbReference>
<comment type="similarity">
    <text evidence="2">Belongs to the DEAD box helicase family. DEAH subfamily. FANCM sub-subfamily.</text>
</comment>
<evidence type="ECO:0000256" key="2">
    <source>
        <dbReference type="ARBA" id="ARBA00009889"/>
    </source>
</evidence>
<dbReference type="InterPro" id="IPR039686">
    <property type="entry name" value="FANCM/Mph1-like_ID"/>
</dbReference>
<dbReference type="InterPro" id="IPR044749">
    <property type="entry name" value="FANCM_DEXDc"/>
</dbReference>
<dbReference type="Pfam" id="PF00270">
    <property type="entry name" value="DEAD"/>
    <property type="match status" value="1"/>
</dbReference>
<dbReference type="FunFam" id="3.40.50.300:FF:000861">
    <property type="entry name" value="Fanconi anemia, complementation group M"/>
    <property type="match status" value="1"/>
</dbReference>
<evidence type="ECO:0000256" key="10">
    <source>
        <dbReference type="ARBA" id="ARBA00023242"/>
    </source>
</evidence>
<accession>A0A2C9U2A6</accession>
<comment type="caution">
    <text evidence="14">The sequence shown here is derived from an EMBL/GenBank/DDBJ whole genome shotgun (WGS) entry which is preliminary data.</text>
</comment>
<feature type="compositionally biased region" description="Polar residues" evidence="11">
    <location>
        <begin position="1255"/>
        <end position="1265"/>
    </location>
</feature>
<evidence type="ECO:0000256" key="4">
    <source>
        <dbReference type="ARBA" id="ARBA00022763"/>
    </source>
</evidence>
<keyword evidence="8" id="KW-0238">DNA-binding</keyword>
<evidence type="ECO:0000259" key="13">
    <source>
        <dbReference type="PROSITE" id="PS51194"/>
    </source>
</evidence>
<dbReference type="GO" id="GO:0009378">
    <property type="term" value="F:four-way junction helicase activity"/>
    <property type="evidence" value="ECO:0000318"/>
    <property type="project" value="GO_Central"/>
</dbReference>
<dbReference type="GO" id="GO:0045003">
    <property type="term" value="P:double-strand break repair via synthesis-dependent strand annealing"/>
    <property type="evidence" value="ECO:0000318"/>
    <property type="project" value="GO_Central"/>
</dbReference>
<feature type="compositionally biased region" description="Acidic residues" evidence="11">
    <location>
        <begin position="1159"/>
        <end position="1176"/>
    </location>
</feature>
<feature type="region of interest" description="Disordered" evidence="11">
    <location>
        <begin position="1323"/>
        <end position="1343"/>
    </location>
</feature>
<dbReference type="CDD" id="cd18033">
    <property type="entry name" value="DEXDc_FANCM"/>
    <property type="match status" value="1"/>
</dbReference>
<evidence type="ECO:0000256" key="11">
    <source>
        <dbReference type="SAM" id="MobiDB-lite"/>
    </source>
</evidence>
<name>A0A2C9U2A6_MANES</name>
<feature type="region of interest" description="Disordered" evidence="11">
    <location>
        <begin position="1159"/>
        <end position="1202"/>
    </location>
</feature>
<evidence type="ECO:0000313" key="15">
    <source>
        <dbReference type="Proteomes" id="UP000091857"/>
    </source>
</evidence>
<evidence type="ECO:0000259" key="12">
    <source>
        <dbReference type="PROSITE" id="PS51192"/>
    </source>
</evidence>
<keyword evidence="6" id="KW-0347">Helicase</keyword>
<dbReference type="GO" id="GO:0036297">
    <property type="term" value="P:interstrand cross-link repair"/>
    <property type="evidence" value="ECO:0000318"/>
    <property type="project" value="GO_Central"/>
</dbReference>
<dbReference type="PROSITE" id="PS51194">
    <property type="entry name" value="HELICASE_CTER"/>
    <property type="match status" value="1"/>
</dbReference>
<comment type="subcellular location">
    <subcellularLocation>
        <location evidence="1">Nucleus</location>
    </subcellularLocation>
</comment>
<feature type="compositionally biased region" description="Polar residues" evidence="11">
    <location>
        <begin position="1191"/>
        <end position="1201"/>
    </location>
</feature>
<dbReference type="SMART" id="SM00490">
    <property type="entry name" value="HELICc"/>
    <property type="match status" value="1"/>
</dbReference>
<dbReference type="STRING" id="3983.A0A2C9U2A6"/>
<dbReference type="GO" id="GO:0005634">
    <property type="term" value="C:nucleus"/>
    <property type="evidence" value="ECO:0007669"/>
    <property type="project" value="UniProtKB-SubCell"/>
</dbReference>
<keyword evidence="5" id="KW-0378">Hydrolase</keyword>
<evidence type="ECO:0000256" key="9">
    <source>
        <dbReference type="ARBA" id="ARBA00023204"/>
    </source>
</evidence>
<dbReference type="GO" id="GO:0000400">
    <property type="term" value="F:four-way junction DNA binding"/>
    <property type="evidence" value="ECO:0000318"/>
    <property type="project" value="GO_Central"/>
</dbReference>
<keyword evidence="7" id="KW-0067">ATP-binding</keyword>
<keyword evidence="10" id="KW-0539">Nucleus</keyword>
<dbReference type="PANTHER" id="PTHR14025:SF20">
    <property type="entry name" value="FANCONI ANEMIA GROUP M PROTEIN"/>
    <property type="match status" value="1"/>
</dbReference>
<evidence type="ECO:0000256" key="6">
    <source>
        <dbReference type="ARBA" id="ARBA00022806"/>
    </source>
</evidence>
<dbReference type="GO" id="GO:0043138">
    <property type="term" value="F:3'-5' DNA helicase activity"/>
    <property type="evidence" value="ECO:0000318"/>
    <property type="project" value="GO_Central"/>
</dbReference>
<dbReference type="FunFam" id="3.40.50.300:FF:001992">
    <property type="entry name" value="ATP-dependent RNA helicase, putative"/>
    <property type="match status" value="1"/>
</dbReference>
<keyword evidence="9" id="KW-0234">DNA repair</keyword>
<sequence>MTSTSPLHIADDDDDEFDWEAAVKEIDVACESANTLTSLPNNPSSSRFGPLQNNCNYVSSSNNVLKKPWAYKQSTLDSFIGKGVGLENPAENPVVDDLVQQVAVEGEVERVSYVAIDAEAAKTWIYPVNVPLREYQLAITKTALFSNTLVALPTGLGKTLIAAVVMYNYFRWFPDGKIVFAAPSRPLVMQQIEACHNIVGIPQEWTIDMTGQLSPTKRTCFWKTKRVFFVTPQVLEKDIQAGTCLVKNLVCLVIDEAHRALGNYSYCVAVRELMSVPVQLRILALTATPGSKQQAIQNIISNLHISTLEYRNEDDPDVSPYVHNRKIELLEVALGKDTVDINKQLLEVIRPYVARLSAVGLLQNRDYKTFSPPDLLNSREKFRQAPPPELPQSKYGEIEAYFAGLITLYHIHKLLSSHGIRPAYEMLAEKLKQGSFARLMSKNEDIRKVKLSMQQSLSHGAPSPKLSKLLEVLVDHFKTKDPQNSRVIIFSNFRGSVRDIMNALANIGDLVKATEFIGQSSGKALKGQSQKVQQAVLEKFRAGKYNVIVATSIGEEGLDIMEVDLVICFDANVSPLRMIQRMGRTGRKHDGRVIVLACEGSELKGYMRKQANGRTIRKHMRNGGINSFDFHSSPRMIPHFFKPEVQFVKLSIEQYIPRGKKVKDDSAIQTPVFRAKLNVAEAALIAKYFEPTSEQSWRPSLIAFPHFQAFPSRVHKVMHSYRTDMLIDTMQYLQNLSFSRESRALFTEGEIASAGKCMGIGTVEEEDNDKDPPTWDESPTTKSQKKVVDSDVSSPRSLRTKEHNMLDLQGQSPAAHSYLFGSEFVSVDTLGKVIISSVPVFPLKEAPQTNCKSTSTTVLLNCLKPIACHLKNPGKNYKEQAMQGKSSPSIIPSWAQCETNVALVITKSDLQPEKTLDQVEKIPETPVLKKIILNGDCVAESLGCLQIKLPSLQAVENDNNELSPRLSNMIQSGFVPESPINDIGLLNGKGRNEFSVSDVSPMKLCAEPLSKSQSPSKNDIAISSSSCKRDGSISSFNHEFQTPILKENIARRDGCTSISPLAEETNTPVVNLTKNSISKDWIPSSADKSENVEPVRKFKRLRKIGDVDRNRNPEGNKEKSLAPITNLDRSFSYLSPNQIKDHKGKRKLGGKVRTFIEEEAEVSSEAEMSDDEEDDPGNSSYDDSFIDDRTSPTAASTQAETSRVDMMAVYRRSLLTQSPMERESNSYITITPDGGTSMSRMNESKSSSVKASCSFQTPVPDSANNPARRDADSFPYSDRMSAAIPCITTHSMRENERELESKKRKLSFCHPGSIPVINLEQKFSQQSDSDRNEPFQQGPAENFDDSEVLHDDLFFANLDLDAVEAQATMLLKHRSELSLQKQDTIPNSNAQNFELQSSPSFDLGIW</sequence>
<keyword evidence="3" id="KW-0547">Nucleotide-binding</keyword>
<evidence type="ECO:0000256" key="1">
    <source>
        <dbReference type="ARBA" id="ARBA00004123"/>
    </source>
</evidence>
<evidence type="ECO:0000256" key="7">
    <source>
        <dbReference type="ARBA" id="ARBA00022840"/>
    </source>
</evidence>
<feature type="region of interest" description="Disordered" evidence="11">
    <location>
        <begin position="763"/>
        <end position="798"/>
    </location>
</feature>
<dbReference type="Gene3D" id="1.20.1320.20">
    <property type="entry name" value="hef helicase domain"/>
    <property type="match status" value="1"/>
</dbReference>
<dbReference type="EMBL" id="CM004404">
    <property type="protein sequence ID" value="OAY23741.1"/>
    <property type="molecule type" value="Genomic_DNA"/>
</dbReference>
<evidence type="ECO:0000256" key="5">
    <source>
        <dbReference type="ARBA" id="ARBA00022801"/>
    </source>
</evidence>